<organism evidence="1 2">
    <name type="scientific">Bauhinia variegata</name>
    <name type="common">Purple orchid tree</name>
    <name type="synonym">Phanera variegata</name>
    <dbReference type="NCBI Taxonomy" id="167791"/>
    <lineage>
        <taxon>Eukaryota</taxon>
        <taxon>Viridiplantae</taxon>
        <taxon>Streptophyta</taxon>
        <taxon>Embryophyta</taxon>
        <taxon>Tracheophyta</taxon>
        <taxon>Spermatophyta</taxon>
        <taxon>Magnoliopsida</taxon>
        <taxon>eudicotyledons</taxon>
        <taxon>Gunneridae</taxon>
        <taxon>Pentapetalae</taxon>
        <taxon>rosids</taxon>
        <taxon>fabids</taxon>
        <taxon>Fabales</taxon>
        <taxon>Fabaceae</taxon>
        <taxon>Cercidoideae</taxon>
        <taxon>Cercideae</taxon>
        <taxon>Bauhiniinae</taxon>
        <taxon>Bauhinia</taxon>
    </lineage>
</organism>
<reference evidence="1 2" key="1">
    <citation type="journal article" date="2022" name="DNA Res.">
        <title>Chromosomal-level genome assembly of the orchid tree Bauhinia variegata (Leguminosae; Cercidoideae) supports the allotetraploid origin hypothesis of Bauhinia.</title>
        <authorList>
            <person name="Zhong Y."/>
            <person name="Chen Y."/>
            <person name="Zheng D."/>
            <person name="Pang J."/>
            <person name="Liu Y."/>
            <person name="Luo S."/>
            <person name="Meng S."/>
            <person name="Qian L."/>
            <person name="Wei D."/>
            <person name="Dai S."/>
            <person name="Zhou R."/>
        </authorList>
    </citation>
    <scope>NUCLEOTIDE SEQUENCE [LARGE SCALE GENOMIC DNA]</scope>
    <source>
        <strain evidence="1">BV-YZ2020</strain>
    </source>
</reference>
<proteinExistence type="predicted"/>
<evidence type="ECO:0000313" key="1">
    <source>
        <dbReference type="EMBL" id="KAI4355513.1"/>
    </source>
</evidence>
<accession>A0ACB9Q3Y0</accession>
<gene>
    <name evidence="1" type="ORF">L6164_004277</name>
</gene>
<sequence length="67" mass="7322">MEVHPSMEGWNLINPDGVGSPVHEFKGHDASVLCVQWYPDKSSVFGSAAEDGILNIWDHVKVGESSK</sequence>
<protein>
    <submittedName>
        <fullName evidence="1">Uncharacterized protein</fullName>
    </submittedName>
</protein>
<comment type="caution">
    <text evidence="1">The sequence shown here is derived from an EMBL/GenBank/DDBJ whole genome shotgun (WGS) entry which is preliminary data.</text>
</comment>
<keyword evidence="2" id="KW-1185">Reference proteome</keyword>
<evidence type="ECO:0000313" key="2">
    <source>
        <dbReference type="Proteomes" id="UP000828941"/>
    </source>
</evidence>
<name>A0ACB9Q3Y0_BAUVA</name>
<dbReference type="Proteomes" id="UP000828941">
    <property type="component" value="Chromosome 2"/>
</dbReference>
<dbReference type="EMBL" id="CM039427">
    <property type="protein sequence ID" value="KAI4355513.1"/>
    <property type="molecule type" value="Genomic_DNA"/>
</dbReference>